<gene>
    <name evidence="2" type="ORF">PFLCHA0_c60490</name>
</gene>
<dbReference type="eggNOG" id="COG3518">
    <property type="taxonomic scope" value="Bacteria"/>
</dbReference>
<dbReference type="PANTHER" id="PTHR38595">
    <property type="entry name" value="CYTOPLASMIC PROTEIN-RELATED"/>
    <property type="match status" value="1"/>
</dbReference>
<dbReference type="Proteomes" id="UP000013940">
    <property type="component" value="Chromosome"/>
</dbReference>
<dbReference type="NCBIfam" id="TIGR03357">
    <property type="entry name" value="VI_zyme"/>
    <property type="match status" value="1"/>
</dbReference>
<dbReference type="InterPro" id="IPR017737">
    <property type="entry name" value="TssE1-like"/>
</dbReference>
<reference evidence="3" key="1">
    <citation type="journal article" date="2014" name="Genome Announc.">
        <title>Full-genome sequence of the plant growth-promoting bacterium Pseudomonas protegens CHA0.</title>
        <authorList>
            <person name="Jousset A."/>
            <person name="Schuldes J."/>
            <person name="Keel C."/>
            <person name="Maurhofer M."/>
            <person name="Daniel R."/>
            <person name="Scheu S."/>
            <person name="Thuermer A."/>
        </authorList>
    </citation>
    <scope>NUCLEOTIDE SEQUENCE [LARGE SCALE GENOMIC DNA]</scope>
    <source>
        <strain evidence="3">DSM 19095 / LMG 27888 / CFBP 6595 / CHA0</strain>
    </source>
</reference>
<dbReference type="InterPro" id="IPR053176">
    <property type="entry name" value="T6SS_TssE1-like"/>
</dbReference>
<dbReference type="HOGENOM" id="CLU_102944_0_0_6"/>
<feature type="domain" description="IraD/Gp25-like" evidence="1">
    <location>
        <begin position="51"/>
        <end position="153"/>
    </location>
</feature>
<name>A0A2C9EVS3_PSEPH</name>
<protein>
    <recommendedName>
        <fullName evidence="1">IraD/Gp25-like domain-containing protein</fullName>
    </recommendedName>
</protein>
<evidence type="ECO:0000313" key="2">
    <source>
        <dbReference type="EMBL" id="AGL87777.1"/>
    </source>
</evidence>
<dbReference type="InterPro" id="IPR007048">
    <property type="entry name" value="IraD/Gp25-like"/>
</dbReference>
<evidence type="ECO:0000259" key="1">
    <source>
        <dbReference type="Pfam" id="PF04965"/>
    </source>
</evidence>
<evidence type="ECO:0000313" key="3">
    <source>
        <dbReference type="Proteomes" id="UP000013940"/>
    </source>
</evidence>
<dbReference type="PANTHER" id="PTHR38595:SF1">
    <property type="entry name" value="TYPE VI SECRETION SYSTEM COMPONENT TSSE1"/>
    <property type="match status" value="1"/>
</dbReference>
<accession>A0A2C9EVS3</accession>
<dbReference type="Pfam" id="PF04965">
    <property type="entry name" value="GPW_gp25"/>
    <property type="match status" value="1"/>
</dbReference>
<dbReference type="AlphaFoldDB" id="A0A2C9EVS3"/>
<organism evidence="2 3">
    <name type="scientific">Pseudomonas protegens (strain DSM 19095 / LMG 27888 / CFBP 6595 / CHA0)</name>
    <dbReference type="NCBI Taxonomy" id="1124983"/>
    <lineage>
        <taxon>Bacteria</taxon>
        <taxon>Pseudomonadati</taxon>
        <taxon>Pseudomonadota</taxon>
        <taxon>Gammaproteobacteria</taxon>
        <taxon>Pseudomonadales</taxon>
        <taxon>Pseudomonadaceae</taxon>
        <taxon>Pseudomonas</taxon>
    </lineage>
</organism>
<proteinExistence type="predicted"/>
<dbReference type="EMBL" id="CP003190">
    <property type="protein sequence ID" value="AGL87777.1"/>
    <property type="molecule type" value="Genomic_DNA"/>
</dbReference>
<sequence length="182" mass="19859">MPAQSDPGANPLVTDIAARDRLQPSLLDRLTDDEPGNLKESPDKRVLSLSQLKASVLRDLAWLLNTTSLLEADATLHTPAGTSVVNYGLPALAGYSASSIDIPALEALIHQAIATFEPRILRSTLRVRARTAPGEMNHNALSFEIEGDLWAQPMPLRLLLQTDMDLESGHVRVVHADSRRRS</sequence>
<dbReference type="KEGG" id="pprc:PFLCHA0_c60490"/>
<dbReference type="SUPFAM" id="SSF160719">
    <property type="entry name" value="gpW/gp25-like"/>
    <property type="match status" value="1"/>
</dbReference>